<proteinExistence type="predicted"/>
<accession>M8BWY6</accession>
<organism evidence="1">
    <name type="scientific">Aegilops tauschii</name>
    <name type="common">Tausch's goatgrass</name>
    <name type="synonym">Aegilops squarrosa</name>
    <dbReference type="NCBI Taxonomy" id="37682"/>
    <lineage>
        <taxon>Eukaryota</taxon>
        <taxon>Viridiplantae</taxon>
        <taxon>Streptophyta</taxon>
        <taxon>Embryophyta</taxon>
        <taxon>Tracheophyta</taxon>
        <taxon>Spermatophyta</taxon>
        <taxon>Magnoliopsida</taxon>
        <taxon>Liliopsida</taxon>
        <taxon>Poales</taxon>
        <taxon>Poaceae</taxon>
        <taxon>BOP clade</taxon>
        <taxon>Pooideae</taxon>
        <taxon>Triticodae</taxon>
        <taxon>Triticeae</taxon>
        <taxon>Triticinae</taxon>
        <taxon>Aegilops</taxon>
    </lineage>
</organism>
<dbReference type="AlphaFoldDB" id="M8BWY6"/>
<reference evidence="1" key="1">
    <citation type="submission" date="2015-06" db="UniProtKB">
        <authorList>
            <consortium name="EnsemblPlants"/>
        </authorList>
    </citation>
    <scope>IDENTIFICATION</scope>
</reference>
<dbReference type="EnsemblPlants" id="EMT07458">
    <property type="protein sequence ID" value="EMT07458"/>
    <property type="gene ID" value="F775_24570"/>
</dbReference>
<name>M8BWY6_AEGTA</name>
<evidence type="ECO:0000313" key="1">
    <source>
        <dbReference type="EnsemblPlants" id="EMT07458"/>
    </source>
</evidence>
<protein>
    <submittedName>
        <fullName evidence="1">Uncharacterized protein</fullName>
    </submittedName>
</protein>
<sequence>MGPSMSAPSALRVFLPLVECAFRASLEGGRPDGDELRLCIQTCDAGRHATSSPLSRRCFRSVYGDGVASSAPFMSLRYCKASSSRLSNQKVHHWTDVPERVVPLEIIISDHLLLDGSHYQNVCIQQQQQQQSL</sequence>